<dbReference type="Proteomes" id="UP000625682">
    <property type="component" value="Unassembled WGS sequence"/>
</dbReference>
<feature type="region of interest" description="Disordered" evidence="1">
    <location>
        <begin position="1"/>
        <end position="30"/>
    </location>
</feature>
<reference evidence="2" key="1">
    <citation type="journal article" date="2014" name="Int. J. Syst. Evol. Microbiol.">
        <title>Complete genome sequence of Corynebacterium casei LMG S-19264T (=DSM 44701T), isolated from a smear-ripened cheese.</title>
        <authorList>
            <consortium name="US DOE Joint Genome Institute (JGI-PGF)"/>
            <person name="Walter F."/>
            <person name="Albersmeier A."/>
            <person name="Kalinowski J."/>
            <person name="Ruckert C."/>
        </authorList>
    </citation>
    <scope>NUCLEOTIDE SEQUENCE</scope>
    <source>
        <strain evidence="2">CGMCC 4.7272</strain>
    </source>
</reference>
<comment type="caution">
    <text evidence="2">The sequence shown here is derived from an EMBL/GenBank/DDBJ whole genome shotgun (WGS) entry which is preliminary data.</text>
</comment>
<proteinExistence type="predicted"/>
<dbReference type="EMBL" id="BMMU01000005">
    <property type="protein sequence ID" value="GGJ26037.1"/>
    <property type="molecule type" value="Genomic_DNA"/>
</dbReference>
<name>A0A917NSP6_9ACTN</name>
<protein>
    <submittedName>
        <fullName evidence="2">Uncharacterized protein</fullName>
    </submittedName>
</protein>
<sequence>MEMGDQRMHCRSPRPRRPANGFPDTNDTGAHVPAGQRLLLVVSHGGSLADQGFVGHLNDDWVSPPGSAGDEGQGPAVSEPGAATLRVPARVLSTCPGEWGSREPGAGSREPGAGSRVAGGGTRLCAVLPRSGARVYGVSGEHTIG</sequence>
<organism evidence="2 3">
    <name type="scientific">Streptomyces lacrimifluminis</name>
    <dbReference type="NCBI Taxonomy" id="1500077"/>
    <lineage>
        <taxon>Bacteria</taxon>
        <taxon>Bacillati</taxon>
        <taxon>Actinomycetota</taxon>
        <taxon>Actinomycetes</taxon>
        <taxon>Kitasatosporales</taxon>
        <taxon>Streptomycetaceae</taxon>
        <taxon>Streptomyces</taxon>
    </lineage>
</organism>
<evidence type="ECO:0000256" key="1">
    <source>
        <dbReference type="SAM" id="MobiDB-lite"/>
    </source>
</evidence>
<evidence type="ECO:0000313" key="3">
    <source>
        <dbReference type="Proteomes" id="UP000625682"/>
    </source>
</evidence>
<feature type="region of interest" description="Disordered" evidence="1">
    <location>
        <begin position="96"/>
        <end position="118"/>
    </location>
</feature>
<keyword evidence="3" id="KW-1185">Reference proteome</keyword>
<accession>A0A917NSP6</accession>
<feature type="region of interest" description="Disordered" evidence="1">
    <location>
        <begin position="59"/>
        <end position="81"/>
    </location>
</feature>
<evidence type="ECO:0000313" key="2">
    <source>
        <dbReference type="EMBL" id="GGJ26037.1"/>
    </source>
</evidence>
<dbReference type="AlphaFoldDB" id="A0A917NSP6"/>
<reference evidence="2" key="2">
    <citation type="submission" date="2020-09" db="EMBL/GenBank/DDBJ databases">
        <authorList>
            <person name="Sun Q."/>
            <person name="Zhou Y."/>
        </authorList>
    </citation>
    <scope>NUCLEOTIDE SEQUENCE</scope>
    <source>
        <strain evidence="2">CGMCC 4.7272</strain>
    </source>
</reference>
<gene>
    <name evidence="2" type="ORF">GCM10012282_23220</name>
</gene>